<evidence type="ECO:0000256" key="4">
    <source>
        <dbReference type="ARBA" id="ARBA00022748"/>
    </source>
</evidence>
<dbReference type="EMBL" id="CP035807">
    <property type="protein sequence ID" value="QEN04994.1"/>
    <property type="molecule type" value="Genomic_DNA"/>
</dbReference>
<evidence type="ECO:0000259" key="8">
    <source>
        <dbReference type="Pfam" id="PF02683"/>
    </source>
</evidence>
<evidence type="ECO:0000256" key="7">
    <source>
        <dbReference type="SAM" id="Phobius"/>
    </source>
</evidence>
<feature type="transmembrane region" description="Helical" evidence="7">
    <location>
        <begin position="82"/>
        <end position="103"/>
    </location>
</feature>
<feature type="transmembrane region" description="Helical" evidence="7">
    <location>
        <begin position="235"/>
        <end position="260"/>
    </location>
</feature>
<keyword evidence="5 7" id="KW-1133">Transmembrane helix</keyword>
<feature type="transmembrane region" description="Helical" evidence="7">
    <location>
        <begin position="156"/>
        <end position="177"/>
    </location>
</feature>
<evidence type="ECO:0000256" key="1">
    <source>
        <dbReference type="ARBA" id="ARBA00004141"/>
    </source>
</evidence>
<dbReference type="Pfam" id="PF02683">
    <property type="entry name" value="DsbD_TM"/>
    <property type="match status" value="1"/>
</dbReference>
<evidence type="ECO:0000256" key="2">
    <source>
        <dbReference type="ARBA" id="ARBA00006143"/>
    </source>
</evidence>
<feature type="transmembrane region" description="Helical" evidence="7">
    <location>
        <begin position="198"/>
        <end position="215"/>
    </location>
</feature>
<dbReference type="GO" id="GO:0017004">
    <property type="term" value="P:cytochrome complex assembly"/>
    <property type="evidence" value="ECO:0007669"/>
    <property type="project" value="UniProtKB-KW"/>
</dbReference>
<dbReference type="PANTHER" id="PTHR31272:SF4">
    <property type="entry name" value="CYTOCHROME C-TYPE BIOGENESIS PROTEIN HI_1454-RELATED"/>
    <property type="match status" value="1"/>
</dbReference>
<evidence type="ECO:0000313" key="9">
    <source>
        <dbReference type="EMBL" id="QEN04994.1"/>
    </source>
</evidence>
<dbReference type="AlphaFoldDB" id="A0A5C1QE50"/>
<feature type="domain" description="Cytochrome C biogenesis protein transmembrane" evidence="8">
    <location>
        <begin position="5"/>
        <end position="213"/>
    </location>
</feature>
<evidence type="ECO:0000256" key="5">
    <source>
        <dbReference type="ARBA" id="ARBA00022989"/>
    </source>
</evidence>
<dbReference type="RefSeq" id="WP_149568235.1">
    <property type="nucleotide sequence ID" value="NZ_CP035807.1"/>
</dbReference>
<evidence type="ECO:0000256" key="3">
    <source>
        <dbReference type="ARBA" id="ARBA00022692"/>
    </source>
</evidence>
<keyword evidence="6 7" id="KW-0472">Membrane</keyword>
<dbReference type="InterPro" id="IPR051790">
    <property type="entry name" value="Cytochrome_c-biogenesis_DsbD"/>
</dbReference>
<dbReference type="OrthoDB" id="9809733at2"/>
<reference evidence="9 10" key="2">
    <citation type="submission" date="2019-09" db="EMBL/GenBank/DDBJ databases">
        <title>Complete Genome Sequence and Methylome Analysis of free living Spirochaetas.</title>
        <authorList>
            <person name="Leshcheva N."/>
            <person name="Mikheeva N."/>
        </authorList>
    </citation>
    <scope>NUCLEOTIDE SEQUENCE [LARGE SCALE GENOMIC DNA]</scope>
    <source>
        <strain evidence="9 10">P</strain>
    </source>
</reference>
<dbReference type="KEGG" id="sper:EW093_09825"/>
<keyword evidence="10" id="KW-1185">Reference proteome</keyword>
<keyword evidence="4" id="KW-0201">Cytochrome c-type biogenesis</keyword>
<feature type="transmembrane region" description="Helical" evidence="7">
    <location>
        <begin position="124"/>
        <end position="150"/>
    </location>
</feature>
<evidence type="ECO:0000313" key="10">
    <source>
        <dbReference type="Proteomes" id="UP000323824"/>
    </source>
</evidence>
<comment type="subcellular location">
    <subcellularLocation>
        <location evidence="1">Membrane</location>
        <topology evidence="1">Multi-pass membrane protein</topology>
    </subcellularLocation>
</comment>
<comment type="similarity">
    <text evidence="2">Belongs to the DsbD family.</text>
</comment>
<sequence length="309" mass="33929">MEINILLALFAGLISFLSPCIFPIIPSYIAYIGAATYDDGFKRNKGALPLIISFIIGFTIVFSLMGVAFSTLGFAFKNYSLLITRISGIIVIILGLNTIFNFFKFLDYEKKVDFRSDKKGILSSILLGMAFGAGWSPCIGPILASILFLAGNSTTLLSGLVLLLFFSLGLGIPFLIAGIFISKFREKSVVIKKHLGKIKVFSGIFITLIGIFILLNKLSNINIVLNQISNSFSIWYSINGTIFNIVLGSISALLFLFLTKIGIKRAREKRKIVLHIIFSTLFLILSITTYAGLINWGGILSSYLAFQGI</sequence>
<keyword evidence="3 7" id="KW-0812">Transmembrane</keyword>
<feature type="transmembrane region" description="Helical" evidence="7">
    <location>
        <begin position="6"/>
        <end position="29"/>
    </location>
</feature>
<dbReference type="GO" id="GO:0016020">
    <property type="term" value="C:membrane"/>
    <property type="evidence" value="ECO:0007669"/>
    <property type="project" value="UniProtKB-SubCell"/>
</dbReference>
<proteinExistence type="inferred from homology"/>
<accession>A0A5C1QE50</accession>
<dbReference type="Proteomes" id="UP000323824">
    <property type="component" value="Chromosome"/>
</dbReference>
<organism evidence="9 10">
    <name type="scientific">Thiospirochaeta perfilievii</name>
    <dbReference type="NCBI Taxonomy" id="252967"/>
    <lineage>
        <taxon>Bacteria</taxon>
        <taxon>Pseudomonadati</taxon>
        <taxon>Spirochaetota</taxon>
        <taxon>Spirochaetia</taxon>
        <taxon>Spirochaetales</taxon>
        <taxon>Spirochaetaceae</taxon>
        <taxon>Thiospirochaeta</taxon>
    </lineage>
</organism>
<feature type="transmembrane region" description="Helical" evidence="7">
    <location>
        <begin position="50"/>
        <end position="76"/>
    </location>
</feature>
<reference evidence="9 10" key="1">
    <citation type="submission" date="2019-02" db="EMBL/GenBank/DDBJ databases">
        <authorList>
            <person name="Fomenkov A."/>
            <person name="Dubinina G."/>
            <person name="Grabovich M."/>
            <person name="Vincze T."/>
            <person name="Roberts R.J."/>
        </authorList>
    </citation>
    <scope>NUCLEOTIDE SEQUENCE [LARGE SCALE GENOMIC DNA]</scope>
    <source>
        <strain evidence="9 10">P</strain>
    </source>
</reference>
<dbReference type="PANTHER" id="PTHR31272">
    <property type="entry name" value="CYTOCHROME C-TYPE BIOGENESIS PROTEIN HI_1454-RELATED"/>
    <property type="match status" value="1"/>
</dbReference>
<protein>
    <submittedName>
        <fullName evidence="9">Cytochrome c biogenesis protein CcdA</fullName>
    </submittedName>
</protein>
<gene>
    <name evidence="9" type="ORF">EW093_09825</name>
</gene>
<evidence type="ECO:0000256" key="6">
    <source>
        <dbReference type="ARBA" id="ARBA00023136"/>
    </source>
</evidence>
<name>A0A5C1QE50_9SPIO</name>
<feature type="transmembrane region" description="Helical" evidence="7">
    <location>
        <begin position="272"/>
        <end position="294"/>
    </location>
</feature>
<dbReference type="InterPro" id="IPR003834">
    <property type="entry name" value="Cyt_c_assmbl_TM_dom"/>
</dbReference>